<accession>A0A844GQR7</accession>
<dbReference type="Pfam" id="PF00990">
    <property type="entry name" value="GGDEF"/>
    <property type="match status" value="1"/>
</dbReference>
<evidence type="ECO:0000259" key="3">
    <source>
        <dbReference type="PROSITE" id="PS50110"/>
    </source>
</evidence>
<dbReference type="NCBIfam" id="TIGR00254">
    <property type="entry name" value="GGDEF"/>
    <property type="match status" value="1"/>
</dbReference>
<feature type="domain" description="GGDEF" evidence="5">
    <location>
        <begin position="225"/>
        <end position="358"/>
    </location>
</feature>
<evidence type="ECO:0000259" key="5">
    <source>
        <dbReference type="PROSITE" id="PS50887"/>
    </source>
</evidence>
<evidence type="ECO:0000259" key="4">
    <source>
        <dbReference type="PROSITE" id="PS50883"/>
    </source>
</evidence>
<keyword evidence="1" id="KW-0597">Phosphoprotein</keyword>
<feature type="coiled-coil region" evidence="2">
    <location>
        <begin position="130"/>
        <end position="178"/>
    </location>
</feature>
<dbReference type="InterPro" id="IPR043128">
    <property type="entry name" value="Rev_trsase/Diguanyl_cyclase"/>
</dbReference>
<dbReference type="Proteomes" id="UP000437131">
    <property type="component" value="Unassembled WGS sequence"/>
</dbReference>
<dbReference type="Gene3D" id="3.20.20.450">
    <property type="entry name" value="EAL domain"/>
    <property type="match status" value="1"/>
</dbReference>
<dbReference type="SMART" id="SM00448">
    <property type="entry name" value="REC"/>
    <property type="match status" value="1"/>
</dbReference>
<dbReference type="SMART" id="SM00267">
    <property type="entry name" value="GGDEF"/>
    <property type="match status" value="1"/>
</dbReference>
<keyword evidence="2" id="KW-0175">Coiled coil</keyword>
<dbReference type="PROSITE" id="PS50110">
    <property type="entry name" value="RESPONSE_REGULATORY"/>
    <property type="match status" value="1"/>
</dbReference>
<evidence type="ECO:0000256" key="1">
    <source>
        <dbReference type="PROSITE-ProRule" id="PRU00169"/>
    </source>
</evidence>
<feature type="domain" description="EAL" evidence="4">
    <location>
        <begin position="367"/>
        <end position="623"/>
    </location>
</feature>
<dbReference type="InterPro" id="IPR029787">
    <property type="entry name" value="Nucleotide_cyclase"/>
</dbReference>
<dbReference type="GO" id="GO:0000160">
    <property type="term" value="P:phosphorelay signal transduction system"/>
    <property type="evidence" value="ECO:0007669"/>
    <property type="project" value="InterPro"/>
</dbReference>
<gene>
    <name evidence="6" type="ORF">GGC33_00360</name>
</gene>
<dbReference type="InterPro" id="IPR000160">
    <property type="entry name" value="GGDEF_dom"/>
</dbReference>
<dbReference type="PANTHER" id="PTHR44757">
    <property type="entry name" value="DIGUANYLATE CYCLASE DGCP"/>
    <property type="match status" value="1"/>
</dbReference>
<dbReference type="Pfam" id="PF00072">
    <property type="entry name" value="Response_reg"/>
    <property type="match status" value="1"/>
</dbReference>
<dbReference type="Gene3D" id="3.40.50.2300">
    <property type="match status" value="1"/>
</dbReference>
<name>A0A844GQR7_9CHRO</name>
<dbReference type="AlphaFoldDB" id="A0A844GQR7"/>
<evidence type="ECO:0000313" key="7">
    <source>
        <dbReference type="Proteomes" id="UP000437131"/>
    </source>
</evidence>
<sequence length="624" mass="71479">MGDKHSDLILIIDDNATYRKVLVKILEQENFKTFECKNGYQGIEKAIEIQPNLILLDIKMPDINGFETCIEIKKNSVIANIPIIFMTSLDDLEYKIKGLKIGGVDYITKPFQPEEVLYRVKIHLKLVNINKTLSHKNKQLEAEVKARKRAEKKLIKLNKNLEDKVNEKTKHLHQALLELRQREKELAYKAYYDDLTKLPNRSWLNSYLTDLIQEANKKNLSNEDVFHSILFIDLDRFKVINDSLGHLIGDQLLVLVAERLIHFSPENSLVSRFGGDEFIILLQDDKCIESVTNTVKLLLQELQKPFIVNNYKLFINASIGVAIHNYQKVDVTNILRDGDVALYQAKKNGKGTYVILDETTRNQALSRLELENDLRKALEEEKLDLYYQPIFCLKNNIIKGFEALIRWNHPQFGFISPQLFVSIAEEIGLINWLNDFVLTKACHQLGIWFSSFRNFPHIFVNVNLSIINLSQSNITEKIDSFLTQKLFPESCLKIEITEGCLEDATSSTFDILNKINDRGINLCIDDFGTGYSSLSRLHSLPIKTLKIDKSFVDKISTQVSSQTIIKTILALAHSLEMEVVAEGVENKMQKDILTYLGCDFAQGYFYSPPLDVNSATDFLASVFE</sequence>
<dbReference type="SUPFAM" id="SSF141868">
    <property type="entry name" value="EAL domain-like"/>
    <property type="match status" value="1"/>
</dbReference>
<proteinExistence type="predicted"/>
<dbReference type="Gene3D" id="3.30.70.270">
    <property type="match status" value="1"/>
</dbReference>
<dbReference type="InterPro" id="IPR001633">
    <property type="entry name" value="EAL_dom"/>
</dbReference>
<dbReference type="InterPro" id="IPR001789">
    <property type="entry name" value="Sig_transdc_resp-reg_receiver"/>
</dbReference>
<dbReference type="PROSITE" id="PS50887">
    <property type="entry name" value="GGDEF"/>
    <property type="match status" value="1"/>
</dbReference>
<dbReference type="CDD" id="cd01949">
    <property type="entry name" value="GGDEF"/>
    <property type="match status" value="1"/>
</dbReference>
<reference evidence="6 7" key="1">
    <citation type="submission" date="2019-11" db="EMBL/GenBank/DDBJ databases">
        <title>Isolation of a new High Light Tolerant Cyanobacteria.</title>
        <authorList>
            <person name="Dobson Z."/>
            <person name="Vaughn N."/>
            <person name="Vaughn M."/>
            <person name="Fromme P."/>
            <person name="Mazor Y."/>
        </authorList>
    </citation>
    <scope>NUCLEOTIDE SEQUENCE [LARGE SCALE GENOMIC DNA]</scope>
    <source>
        <strain evidence="6 7">0216</strain>
    </source>
</reference>
<comment type="caution">
    <text evidence="6">The sequence shown here is derived from an EMBL/GenBank/DDBJ whole genome shotgun (WGS) entry which is preliminary data.</text>
</comment>
<dbReference type="SUPFAM" id="SSF52172">
    <property type="entry name" value="CheY-like"/>
    <property type="match status" value="1"/>
</dbReference>
<dbReference type="PANTHER" id="PTHR44757:SF2">
    <property type="entry name" value="BIOFILM ARCHITECTURE MAINTENANCE PROTEIN MBAA"/>
    <property type="match status" value="1"/>
</dbReference>
<protein>
    <submittedName>
        <fullName evidence="6">EAL domain-containing protein</fullName>
    </submittedName>
</protein>
<feature type="modified residue" description="4-aspartylphosphate" evidence="1">
    <location>
        <position position="57"/>
    </location>
</feature>
<dbReference type="EMBL" id="WMIA01000001">
    <property type="protein sequence ID" value="MTF37392.1"/>
    <property type="molecule type" value="Genomic_DNA"/>
</dbReference>
<feature type="domain" description="Response regulatory" evidence="3">
    <location>
        <begin position="8"/>
        <end position="124"/>
    </location>
</feature>
<dbReference type="InterPro" id="IPR011006">
    <property type="entry name" value="CheY-like_superfamily"/>
</dbReference>
<evidence type="ECO:0000256" key="2">
    <source>
        <dbReference type="SAM" id="Coils"/>
    </source>
</evidence>
<dbReference type="RefSeq" id="WP_155082361.1">
    <property type="nucleotide sequence ID" value="NZ_WMIA01000001.1"/>
</dbReference>
<dbReference type="Pfam" id="PF00563">
    <property type="entry name" value="EAL"/>
    <property type="match status" value="1"/>
</dbReference>
<organism evidence="6 7">
    <name type="scientific">Cyanobacterium aponinum 0216</name>
    <dbReference type="NCBI Taxonomy" id="2676140"/>
    <lineage>
        <taxon>Bacteria</taxon>
        <taxon>Bacillati</taxon>
        <taxon>Cyanobacteriota</taxon>
        <taxon>Cyanophyceae</taxon>
        <taxon>Oscillatoriophycideae</taxon>
        <taxon>Chroococcales</taxon>
        <taxon>Geminocystaceae</taxon>
        <taxon>Cyanobacterium</taxon>
    </lineage>
</organism>
<dbReference type="PROSITE" id="PS50883">
    <property type="entry name" value="EAL"/>
    <property type="match status" value="1"/>
</dbReference>
<dbReference type="CDD" id="cd01948">
    <property type="entry name" value="EAL"/>
    <property type="match status" value="1"/>
</dbReference>
<evidence type="ECO:0000313" key="6">
    <source>
        <dbReference type="EMBL" id="MTF37392.1"/>
    </source>
</evidence>
<dbReference type="InterPro" id="IPR035919">
    <property type="entry name" value="EAL_sf"/>
</dbReference>
<dbReference type="InterPro" id="IPR052155">
    <property type="entry name" value="Biofilm_reg_signaling"/>
</dbReference>
<dbReference type="SUPFAM" id="SSF55073">
    <property type="entry name" value="Nucleotide cyclase"/>
    <property type="match status" value="1"/>
</dbReference>
<dbReference type="SMART" id="SM00052">
    <property type="entry name" value="EAL"/>
    <property type="match status" value="1"/>
</dbReference>